<organism evidence="2 3">
    <name type="scientific">Pomacea canaliculata</name>
    <name type="common">Golden apple snail</name>
    <dbReference type="NCBI Taxonomy" id="400727"/>
    <lineage>
        <taxon>Eukaryota</taxon>
        <taxon>Metazoa</taxon>
        <taxon>Spiralia</taxon>
        <taxon>Lophotrochozoa</taxon>
        <taxon>Mollusca</taxon>
        <taxon>Gastropoda</taxon>
        <taxon>Caenogastropoda</taxon>
        <taxon>Architaenioglossa</taxon>
        <taxon>Ampullarioidea</taxon>
        <taxon>Ampullariidae</taxon>
        <taxon>Pomacea</taxon>
    </lineage>
</organism>
<evidence type="ECO:0000313" key="2">
    <source>
        <dbReference type="EMBL" id="PVD23749.1"/>
    </source>
</evidence>
<feature type="compositionally biased region" description="Polar residues" evidence="1">
    <location>
        <begin position="191"/>
        <end position="206"/>
    </location>
</feature>
<sequence>MICRQGTTFASKQIPQEVFNWQCTLCSGSTSIERVQGHDALNGHFRFHTSSEAAATSAELVSTPAFSVGSRTVVSALANRHEASCQGSRPCNGDASTRPLKRNRSTTCATHRRRPLPWQLQAPPSLTNAREKKDREGWLGGRLAAGERRRLKGCEREVMSRPPRRPQTGGLKHARVPVRQRRRRVHEVKWTRQQWHLAQRPATTTSHRGEGGGVEASQLRRTSG</sequence>
<accession>A0A2T7NRE5</accession>
<proteinExistence type="predicted"/>
<dbReference type="EMBL" id="PZQS01000010">
    <property type="protein sequence ID" value="PVD23749.1"/>
    <property type="molecule type" value="Genomic_DNA"/>
</dbReference>
<feature type="compositionally biased region" description="Basic residues" evidence="1">
    <location>
        <begin position="99"/>
        <end position="111"/>
    </location>
</feature>
<feature type="compositionally biased region" description="Basic residues" evidence="1">
    <location>
        <begin position="172"/>
        <end position="186"/>
    </location>
</feature>
<evidence type="ECO:0000313" key="3">
    <source>
        <dbReference type="Proteomes" id="UP000245119"/>
    </source>
</evidence>
<feature type="region of interest" description="Disordered" evidence="1">
    <location>
        <begin position="84"/>
        <end position="111"/>
    </location>
</feature>
<feature type="region of interest" description="Disordered" evidence="1">
    <location>
        <begin position="155"/>
        <end position="224"/>
    </location>
</feature>
<name>A0A2T7NRE5_POMCA</name>
<reference evidence="2 3" key="1">
    <citation type="submission" date="2018-04" db="EMBL/GenBank/DDBJ databases">
        <title>The genome of golden apple snail Pomacea canaliculata provides insight into stress tolerance and invasive adaptation.</title>
        <authorList>
            <person name="Liu C."/>
            <person name="Liu B."/>
            <person name="Ren Y."/>
            <person name="Zhang Y."/>
            <person name="Wang H."/>
            <person name="Li S."/>
            <person name="Jiang F."/>
            <person name="Yin L."/>
            <person name="Zhang G."/>
            <person name="Qian W."/>
            <person name="Fan W."/>
        </authorList>
    </citation>
    <scope>NUCLEOTIDE SEQUENCE [LARGE SCALE GENOMIC DNA]</scope>
    <source>
        <strain evidence="2">SZHN2017</strain>
        <tissue evidence="2">Muscle</tissue>
    </source>
</reference>
<keyword evidence="3" id="KW-1185">Reference proteome</keyword>
<comment type="caution">
    <text evidence="2">The sequence shown here is derived from an EMBL/GenBank/DDBJ whole genome shotgun (WGS) entry which is preliminary data.</text>
</comment>
<gene>
    <name evidence="2" type="ORF">C0Q70_17022</name>
</gene>
<dbReference type="Proteomes" id="UP000245119">
    <property type="component" value="Linkage Group LG10"/>
</dbReference>
<dbReference type="AlphaFoldDB" id="A0A2T7NRE5"/>
<protein>
    <submittedName>
        <fullName evidence="2">Uncharacterized protein</fullName>
    </submittedName>
</protein>
<evidence type="ECO:0000256" key="1">
    <source>
        <dbReference type="SAM" id="MobiDB-lite"/>
    </source>
</evidence>